<evidence type="ECO:0000256" key="14">
    <source>
        <dbReference type="ARBA" id="ARBA00023098"/>
    </source>
</evidence>
<dbReference type="PIRSF" id="PIRSF015921">
    <property type="entry name" value="FA_sphinglp_des"/>
    <property type="match status" value="1"/>
</dbReference>
<evidence type="ECO:0000259" key="18">
    <source>
        <dbReference type="Pfam" id="PF00173"/>
    </source>
</evidence>
<dbReference type="InterPro" id="IPR001199">
    <property type="entry name" value="Cyt_B5-like_heme/steroid-bd"/>
</dbReference>
<dbReference type="InterPro" id="IPR005804">
    <property type="entry name" value="FA_desaturase_dom"/>
</dbReference>
<evidence type="ECO:0000256" key="10">
    <source>
        <dbReference type="ARBA" id="ARBA00022919"/>
    </source>
</evidence>
<keyword evidence="9" id="KW-0479">Metal-binding</keyword>
<evidence type="ECO:0000256" key="5">
    <source>
        <dbReference type="ARBA" id="ARBA00012019"/>
    </source>
</evidence>
<dbReference type="Pfam" id="PF00487">
    <property type="entry name" value="FA_desaturase"/>
    <property type="match status" value="1"/>
</dbReference>
<keyword evidence="14" id="KW-0443">Lipid metabolism</keyword>
<keyword evidence="10" id="KW-0746">Sphingolipid metabolism</keyword>
<evidence type="ECO:0000256" key="2">
    <source>
        <dbReference type="ARBA" id="ARBA00004760"/>
    </source>
</evidence>
<keyword evidence="11 17" id="KW-1133">Transmembrane helix</keyword>
<evidence type="ECO:0000256" key="17">
    <source>
        <dbReference type="SAM" id="Phobius"/>
    </source>
</evidence>
<evidence type="ECO:0000256" key="6">
    <source>
        <dbReference type="ARBA" id="ARBA00016939"/>
    </source>
</evidence>
<dbReference type="Gene3D" id="3.10.120.10">
    <property type="entry name" value="Cytochrome b5-like heme/steroid binding domain"/>
    <property type="match status" value="1"/>
</dbReference>
<dbReference type="GO" id="GO:0046872">
    <property type="term" value="F:metal ion binding"/>
    <property type="evidence" value="ECO:0007669"/>
    <property type="project" value="UniProtKB-KW"/>
</dbReference>
<organism evidence="20 21">
    <name type="scientific">Friedmanniomyces endolithicus</name>
    <dbReference type="NCBI Taxonomy" id="329885"/>
    <lineage>
        <taxon>Eukaryota</taxon>
        <taxon>Fungi</taxon>
        <taxon>Dikarya</taxon>
        <taxon>Ascomycota</taxon>
        <taxon>Pezizomycotina</taxon>
        <taxon>Dothideomycetes</taxon>
        <taxon>Dothideomycetidae</taxon>
        <taxon>Mycosphaerellales</taxon>
        <taxon>Teratosphaeriaceae</taxon>
        <taxon>Friedmanniomyces</taxon>
    </lineage>
</organism>
<dbReference type="EC" id="1.14.19.18" evidence="5"/>
<evidence type="ECO:0000313" key="21">
    <source>
        <dbReference type="Proteomes" id="UP000310066"/>
    </source>
</evidence>
<dbReference type="PANTHER" id="PTHR19353">
    <property type="entry name" value="FATTY ACID DESATURASE 2"/>
    <property type="match status" value="1"/>
</dbReference>
<keyword evidence="12" id="KW-0560">Oxidoreductase</keyword>
<dbReference type="InterPro" id="IPR012171">
    <property type="entry name" value="Fatty_acid_desaturase"/>
</dbReference>
<comment type="caution">
    <text evidence="20">The sequence shown here is derived from an EMBL/GenBank/DDBJ whole genome shotgun (WGS) entry which is preliminary data.</text>
</comment>
<dbReference type="OrthoDB" id="260091at2759"/>
<feature type="transmembrane region" description="Helical" evidence="17">
    <location>
        <begin position="452"/>
        <end position="471"/>
    </location>
</feature>
<dbReference type="AlphaFoldDB" id="A0A4U0UJA6"/>
<feature type="transmembrane region" description="Helical" evidence="17">
    <location>
        <begin position="478"/>
        <end position="502"/>
    </location>
</feature>
<evidence type="ECO:0000256" key="11">
    <source>
        <dbReference type="ARBA" id="ARBA00022989"/>
    </source>
</evidence>
<evidence type="ECO:0000256" key="3">
    <source>
        <dbReference type="ARBA" id="ARBA00004991"/>
    </source>
</evidence>
<evidence type="ECO:0000259" key="19">
    <source>
        <dbReference type="Pfam" id="PF00487"/>
    </source>
</evidence>
<comment type="pathway">
    <text evidence="2">Lipid metabolism; sphingolipid metabolism.</text>
</comment>
<feature type="region of interest" description="Disordered" evidence="16">
    <location>
        <begin position="57"/>
        <end position="78"/>
    </location>
</feature>
<dbReference type="EMBL" id="NAJP01000067">
    <property type="protein sequence ID" value="TKA35674.1"/>
    <property type="molecule type" value="Genomic_DNA"/>
</dbReference>
<feature type="domain" description="Fatty acid desaturase" evidence="19">
    <location>
        <begin position="302"/>
        <end position="572"/>
    </location>
</feature>
<keyword evidence="13" id="KW-0408">Iron</keyword>
<dbReference type="GO" id="GO:0016717">
    <property type="term" value="F:oxidoreductase activity, acting on paired donors, with oxidation of a pair of donors resulting in the reduction of molecular oxygen to two molecules of water"/>
    <property type="evidence" value="ECO:0007669"/>
    <property type="project" value="TreeGrafter"/>
</dbReference>
<comment type="similarity">
    <text evidence="4">Belongs to the fatty acid desaturase type 1 family.</text>
</comment>
<dbReference type="STRING" id="329885.A0A4U0UJA6"/>
<keyword evidence="8 17" id="KW-0812">Transmembrane</keyword>
<evidence type="ECO:0000256" key="8">
    <source>
        <dbReference type="ARBA" id="ARBA00022692"/>
    </source>
</evidence>
<reference evidence="20 21" key="1">
    <citation type="submission" date="2017-03" db="EMBL/GenBank/DDBJ databases">
        <title>Genomes of endolithic fungi from Antarctica.</title>
        <authorList>
            <person name="Coleine C."/>
            <person name="Masonjones S."/>
            <person name="Stajich J.E."/>
        </authorList>
    </citation>
    <scope>NUCLEOTIDE SEQUENCE [LARGE SCALE GENOMIC DNA]</scope>
    <source>
        <strain evidence="20 21">CCFEE 5311</strain>
    </source>
</reference>
<feature type="transmembrane region" description="Helical" evidence="17">
    <location>
        <begin position="414"/>
        <end position="432"/>
    </location>
</feature>
<feature type="transmembrane region" description="Helical" evidence="17">
    <location>
        <begin position="298"/>
        <end position="317"/>
    </location>
</feature>
<evidence type="ECO:0000256" key="16">
    <source>
        <dbReference type="SAM" id="MobiDB-lite"/>
    </source>
</evidence>
<keyword evidence="15 17" id="KW-0472">Membrane</keyword>
<evidence type="ECO:0000313" key="20">
    <source>
        <dbReference type="EMBL" id="TKA35674.1"/>
    </source>
</evidence>
<dbReference type="GO" id="GO:0006665">
    <property type="term" value="P:sphingolipid metabolic process"/>
    <property type="evidence" value="ECO:0007669"/>
    <property type="project" value="UniProtKB-UniPathway"/>
</dbReference>
<dbReference type="Pfam" id="PF00173">
    <property type="entry name" value="Cyt-b5"/>
    <property type="match status" value="1"/>
</dbReference>
<dbReference type="PANTHER" id="PTHR19353:SF30">
    <property type="entry name" value="DELTA 8-(E)-SPHINGOLIPID DESATURASE"/>
    <property type="match status" value="1"/>
</dbReference>
<protein>
    <recommendedName>
        <fullName evidence="6">Delta 8-(E)-sphingolipid desaturase</fullName>
        <ecNumber evidence="5">1.14.19.18</ecNumber>
    </recommendedName>
</protein>
<dbReference type="CDD" id="cd03506">
    <property type="entry name" value="Delta6-FADS-like"/>
    <property type="match status" value="1"/>
</dbReference>
<dbReference type="SUPFAM" id="SSF55856">
    <property type="entry name" value="Cytochrome b5-like heme/steroid binding domain"/>
    <property type="match status" value="1"/>
</dbReference>
<dbReference type="UniPathway" id="UPA00222"/>
<evidence type="ECO:0000256" key="7">
    <source>
        <dbReference type="ARBA" id="ARBA00022617"/>
    </source>
</evidence>
<dbReference type="GO" id="GO:0016020">
    <property type="term" value="C:membrane"/>
    <property type="evidence" value="ECO:0007669"/>
    <property type="project" value="UniProtKB-SubCell"/>
</dbReference>
<gene>
    <name evidence="20" type="ORF">B0A54_12642</name>
</gene>
<evidence type="ECO:0000256" key="12">
    <source>
        <dbReference type="ARBA" id="ARBA00023002"/>
    </source>
</evidence>
<feature type="domain" description="Cytochrome b5 heme-binding" evidence="18">
    <location>
        <begin position="18"/>
        <end position="59"/>
    </location>
</feature>
<sequence>MGRSCLLTRSDVFALIADGGKIVIKDDAVLRLDGWLEKHPGGRLAILHMVGRDATDELNIAKPDPTGEEEEGQKEQKKHRAQVLFEVGVDKPHGLMPGPMKPSDRMRADEQSKGLVYSSSHNITLTIHVCTSSHSADTLKGMNRFRIGTLTGEWSNFVPPIQGGIFSLREHENDPKAKVPDKIFNSESEKPVQGGALEVAAPPWTEKAFPPILLSSEKILSPDEYFAQAVQDDINASVQAYPSLDAATQGSIAKKYQELHERIKREGLYDCDYSRYGIEMLRYGALFAGFVYFLRAEWYGTSATFLGLFWQQIMFSAHDAGHRGITHNFVIDTLIGIFIGDFCCGLSIGWWKSSHNVHHLVTNQPEHDPDIQNIPLFATSPEFLKSLTSSYYNGFVFVYDAIADFTLRFQSYTYYPIMAAARFNLYFLSWAHLLKPSAPNMGRAFWTRPTEILAIFGYFFWFGYIVNTLCIPTWQDRVLFILVSHFATMPLHIQITLSHWGMPTCVLPGECFAQHQLRTTMDVDCPAWLDFVHGGLQFQAVHHLFPRMPRHNLRKTQPLVREFCKETGIKYSILGFKDGNVKVLSRLEEITKQAVLMAKCQAHMAATGESGLH</sequence>
<evidence type="ECO:0000256" key="4">
    <source>
        <dbReference type="ARBA" id="ARBA00009295"/>
    </source>
</evidence>
<comment type="pathway">
    <text evidence="3">Sphingolipid metabolism.</text>
</comment>
<evidence type="ECO:0000256" key="1">
    <source>
        <dbReference type="ARBA" id="ARBA00004141"/>
    </source>
</evidence>
<evidence type="ECO:0000256" key="13">
    <source>
        <dbReference type="ARBA" id="ARBA00023004"/>
    </source>
</evidence>
<accession>A0A4U0UJA6</accession>
<comment type="subcellular location">
    <subcellularLocation>
        <location evidence="1">Membrane</location>
        <topology evidence="1">Multi-pass membrane protein</topology>
    </subcellularLocation>
</comment>
<proteinExistence type="inferred from homology"/>
<evidence type="ECO:0000256" key="15">
    <source>
        <dbReference type="ARBA" id="ARBA00023136"/>
    </source>
</evidence>
<keyword evidence="7" id="KW-0349">Heme</keyword>
<dbReference type="Proteomes" id="UP000310066">
    <property type="component" value="Unassembled WGS sequence"/>
</dbReference>
<evidence type="ECO:0000256" key="9">
    <source>
        <dbReference type="ARBA" id="ARBA00022723"/>
    </source>
</evidence>
<feature type="transmembrane region" description="Helical" evidence="17">
    <location>
        <begin position="329"/>
        <end position="351"/>
    </location>
</feature>
<dbReference type="InterPro" id="IPR036400">
    <property type="entry name" value="Cyt_B5-like_heme/steroid_sf"/>
</dbReference>
<name>A0A4U0UJA6_9PEZI</name>